<keyword evidence="1" id="KW-0175">Coiled coil</keyword>
<feature type="coiled-coil region" evidence="1">
    <location>
        <begin position="531"/>
        <end position="565"/>
    </location>
</feature>
<feature type="coiled-coil region" evidence="1">
    <location>
        <begin position="1079"/>
        <end position="1136"/>
    </location>
</feature>
<sequence>MPELLGAYYSQVGHEDARFYDLSLPFTDPETGDVSPATVLLLGNGKGKTSLIQLLFSIFEPNINKFLGKTSQGGDRKFDLYFARGEVGYIMTRWRIVGTDRTRIVGQCVEIKRHTEERIRYFFTFVESDDFNIGHMPIRQNAGPGREITTARGFAGYFRERCSRDDFITDVQEEWVNALRDRGFEPILFDLMLKMNQQEGSANEMLSFVGSWEKFVDLVIAAVITRKEAEPILGSMRSQKETLSSENDLRAERSFLQAVRQPIDGIVGPAEERKALEIENTRVQGEVMGCIGKTKALSRRIEQDLHVLEGEGAEAEQEVSISVERLDNHQKELRWLERTSLEAQVQHLEGLLAAGEKAALQLDREHAALEAVESLLDEQEHTIEMEAAYKEVEAAEAPHKETKEKLGRAADLYYAAAFREEQRLSDTVAAAREALREAERTLEGLYEKRAALSGQEGVKRKEREALQEWLRKASGERKLLEREGYLQPDINALQAYGYLKSRHDETVNVVAQKETEAEDLAGQALDLAALLRSLGEEKARLTTERQQVEKKLSDYTADRATIEEDLAHVDESLDVNLPDRLEERIGRLEELRQTEIIKSEEDRNDLRALQNDGLLPPSRDAIKVVNFLFSGNIPAATHAESLYKNERGDEARISSKMREDPGRYAGVIISASSDMEKASQLLRGIKGLRSPVQVTALGKEHRPLQGKDGTEYTVALPDSATYNREAASDLAQRLTEDLGKIDREIRELEKDTGQLRALTTRVKAFYMSYPYEWEEMRRHEKHTLDVQLSRVTDETTRHEEQYRVVNRRTAEIKQEVTGLRKELENCRVGLVKVDKFVNDYESHMETQGLALKRAEELLTHLENDITTTVAETSKARKTRDDRAETLSWRVDEHKKAVNRRDRITHRTGNEAILPPAYTFEELEKDYLALGKALEEKTGVLAGANEKFDIHSKEADKARGKLNQFPEDVRQRASEIKQQLLEFETIQTARPLVARERGDVSLQQKHARETLGARRGELDRTSRELEKFRKKYPDAAKPEGIAVDRAEIEGSIIAWEKKVEDDKTAVEHAKSRYAGITAAIATKSNEKNRLNRHMMEMRKNVEDYDAVEDGHEPYENIETAEAEWDELDAEQRRLAKEIERVEAIFQHCRDRINRILADADYGRCPQEVRVNFQKSLDGIRLEPQRYLKEIDEKIAPISYALDSIEKNKEKIIDGLYELYHRVERALDRIEKDSEVPESSGSWAIWGGKRFIKIDITSRVRKEDGAKTLLNGFVGNVMSQTERIPGDAMKLLEAAVRAVLRNNITVSLLKPESTPRLAHIPIERFSSFSGGEKMTTAILLFMAFGKLLSVNRQNLFRDMNPLIVDNPLGTSSSGSFIELQRTIARSCRTQLIYATAVNDHQALSQFNLIIKMEKNREDERGRRYVGVVETIPGRELKYDTAVLRIGEP</sequence>
<reference evidence="2" key="2">
    <citation type="submission" date="2020-01" db="EMBL/GenBank/DDBJ databases">
        <authorList>
            <person name="Campanaro S."/>
        </authorList>
    </citation>
    <scope>NUCLEOTIDE SEQUENCE</scope>
    <source>
        <strain evidence="2">AS06rmzACSIP_7</strain>
    </source>
</reference>
<organism evidence="2 3">
    <name type="scientific">Syntrophorhabdus aromaticivorans</name>
    <dbReference type="NCBI Taxonomy" id="328301"/>
    <lineage>
        <taxon>Bacteria</taxon>
        <taxon>Pseudomonadati</taxon>
        <taxon>Thermodesulfobacteriota</taxon>
        <taxon>Syntrophorhabdia</taxon>
        <taxon>Syntrophorhabdales</taxon>
        <taxon>Syntrophorhabdaceae</taxon>
        <taxon>Syntrophorhabdus</taxon>
    </lineage>
</organism>
<dbReference type="EMBL" id="JAAYEE010000108">
    <property type="protein sequence ID" value="NLW35145.1"/>
    <property type="molecule type" value="Genomic_DNA"/>
</dbReference>
<comment type="caution">
    <text evidence="2">The sequence shown here is derived from an EMBL/GenBank/DDBJ whole genome shotgun (WGS) entry which is preliminary data.</text>
</comment>
<dbReference type="InterPro" id="IPR027417">
    <property type="entry name" value="P-loop_NTPase"/>
</dbReference>
<evidence type="ECO:0000256" key="1">
    <source>
        <dbReference type="SAM" id="Coils"/>
    </source>
</evidence>
<gene>
    <name evidence="2" type="ORF">GXY80_06635</name>
</gene>
<dbReference type="SUPFAM" id="SSF52540">
    <property type="entry name" value="P-loop containing nucleoside triphosphate hydrolases"/>
    <property type="match status" value="1"/>
</dbReference>
<evidence type="ECO:0000313" key="3">
    <source>
        <dbReference type="Proteomes" id="UP000777265"/>
    </source>
</evidence>
<accession>A0A971M3S5</accession>
<reference evidence="2" key="1">
    <citation type="journal article" date="2020" name="Biotechnol. Biofuels">
        <title>New insights from the biogas microbiome by comprehensive genome-resolved metagenomics of nearly 1600 species originating from multiple anaerobic digesters.</title>
        <authorList>
            <person name="Campanaro S."/>
            <person name="Treu L."/>
            <person name="Rodriguez-R L.M."/>
            <person name="Kovalovszki A."/>
            <person name="Ziels R.M."/>
            <person name="Maus I."/>
            <person name="Zhu X."/>
            <person name="Kougias P.G."/>
            <person name="Basile A."/>
            <person name="Luo G."/>
            <person name="Schluter A."/>
            <person name="Konstantinidis K.T."/>
            <person name="Angelidaki I."/>
        </authorList>
    </citation>
    <scope>NUCLEOTIDE SEQUENCE</scope>
    <source>
        <strain evidence="2">AS06rmzACSIP_7</strain>
    </source>
</reference>
<name>A0A971M3S5_9BACT</name>
<evidence type="ECO:0000313" key="2">
    <source>
        <dbReference type="EMBL" id="NLW35145.1"/>
    </source>
</evidence>
<protein>
    <submittedName>
        <fullName evidence="2">Uncharacterized protein</fullName>
    </submittedName>
</protein>
<feature type="coiled-coil region" evidence="1">
    <location>
        <begin position="421"/>
        <end position="483"/>
    </location>
</feature>
<dbReference type="Proteomes" id="UP000777265">
    <property type="component" value="Unassembled WGS sequence"/>
</dbReference>
<proteinExistence type="predicted"/>
<feature type="coiled-coil region" evidence="1">
    <location>
        <begin position="844"/>
        <end position="871"/>
    </location>
</feature>